<dbReference type="SUPFAM" id="SSF103481">
    <property type="entry name" value="Multidrug resistance efflux transporter EmrE"/>
    <property type="match status" value="2"/>
</dbReference>
<dbReference type="InterPro" id="IPR000390">
    <property type="entry name" value="Small_drug/metabolite_transptr"/>
</dbReference>
<evidence type="ECO:0000256" key="1">
    <source>
        <dbReference type="ARBA" id="ARBA00004651"/>
    </source>
</evidence>
<comment type="caution">
    <text evidence="13">The sequence shown here is derived from an EMBL/GenBank/DDBJ whole genome shotgun (WGS) entry which is preliminary data.</text>
</comment>
<keyword evidence="14" id="KW-1185">Reference proteome</keyword>
<dbReference type="PANTHER" id="PTHR30561:SF9">
    <property type="entry name" value="4-AMINO-4-DEOXY-L-ARABINOSE-PHOSPHOUNDECAPRENOL FLIPPASE SUBUNIT ARNF-RELATED"/>
    <property type="match status" value="1"/>
</dbReference>
<accession>A0ABU0C209</accession>
<dbReference type="Gene3D" id="1.10.3730.20">
    <property type="match status" value="2"/>
</dbReference>
<organism evidence="13 14">
    <name type="scientific">Rhodopseudomonas julia</name>
    <dbReference type="NCBI Taxonomy" id="200617"/>
    <lineage>
        <taxon>Bacteria</taxon>
        <taxon>Pseudomonadati</taxon>
        <taxon>Pseudomonadota</taxon>
        <taxon>Alphaproteobacteria</taxon>
        <taxon>Hyphomicrobiales</taxon>
        <taxon>Nitrobacteraceae</taxon>
        <taxon>Rhodopseudomonas</taxon>
    </lineage>
</organism>
<keyword evidence="7" id="KW-0448">Lipopolysaccharide biosynthesis</keyword>
<evidence type="ECO:0000256" key="10">
    <source>
        <dbReference type="ARBA" id="ARBA00023136"/>
    </source>
</evidence>
<sequence length="298" mass="30933">MTTSRRAAYGRRPLSWKACMDNHVFAAVILAALLHAGWNSVVKVGLDRVSTILLLAIAQGAIAAVALPFVDRPAAAAFPMIAAAAALHAGYKLFLIEAYARADLSQAYPLARGAAPIFVTVISVLFLDATFAPSALVAIGAISAGILLMAAKGSTSGRMDGHALFFALGTAGFTASYTLLDGLGARVAGTPSGFVLWMVIGDTALLTAFIALRHGRAAFAGLRPAWKSGVAAGAMSLGSYWIAVWAFTQAPIALVAALRESSILFAALIAAFVLREPVSRWRWISAACIACGLALMKA</sequence>
<feature type="transmembrane region" description="Helical" evidence="11">
    <location>
        <begin position="49"/>
        <end position="70"/>
    </location>
</feature>
<keyword evidence="8 11" id="KW-1133">Transmembrane helix</keyword>
<proteinExistence type="predicted"/>
<evidence type="ECO:0000313" key="14">
    <source>
        <dbReference type="Proteomes" id="UP001230253"/>
    </source>
</evidence>
<name>A0ABU0C209_9BRAD</name>
<evidence type="ECO:0000256" key="11">
    <source>
        <dbReference type="SAM" id="Phobius"/>
    </source>
</evidence>
<dbReference type="InterPro" id="IPR037185">
    <property type="entry name" value="EmrE-like"/>
</dbReference>
<feature type="transmembrane region" description="Helical" evidence="11">
    <location>
        <begin position="192"/>
        <end position="212"/>
    </location>
</feature>
<keyword evidence="4" id="KW-0997">Cell inner membrane</keyword>
<evidence type="ECO:0000256" key="6">
    <source>
        <dbReference type="ARBA" id="ARBA00022692"/>
    </source>
</evidence>
<dbReference type="Pfam" id="PF00892">
    <property type="entry name" value="EamA"/>
    <property type="match status" value="1"/>
</dbReference>
<feature type="transmembrane region" description="Helical" evidence="11">
    <location>
        <begin position="224"/>
        <end position="246"/>
    </location>
</feature>
<evidence type="ECO:0000256" key="7">
    <source>
        <dbReference type="ARBA" id="ARBA00022985"/>
    </source>
</evidence>
<feature type="transmembrane region" description="Helical" evidence="11">
    <location>
        <begin position="23"/>
        <end position="42"/>
    </location>
</feature>
<evidence type="ECO:0000256" key="2">
    <source>
        <dbReference type="ARBA" id="ARBA00022475"/>
    </source>
</evidence>
<dbReference type="RefSeq" id="WP_307152811.1">
    <property type="nucleotide sequence ID" value="NZ_JAUSUK010000001.1"/>
</dbReference>
<keyword evidence="5" id="KW-0441">Lipid A biosynthesis</keyword>
<evidence type="ECO:0000256" key="3">
    <source>
        <dbReference type="ARBA" id="ARBA00022516"/>
    </source>
</evidence>
<evidence type="ECO:0000256" key="5">
    <source>
        <dbReference type="ARBA" id="ARBA00022556"/>
    </source>
</evidence>
<dbReference type="PANTHER" id="PTHR30561">
    <property type="entry name" value="SMR FAMILY PROTON-DEPENDENT DRUG EFFLUX TRANSPORTER SUGE"/>
    <property type="match status" value="1"/>
</dbReference>
<feature type="domain" description="EamA" evidence="12">
    <location>
        <begin position="164"/>
        <end position="296"/>
    </location>
</feature>
<evidence type="ECO:0000256" key="4">
    <source>
        <dbReference type="ARBA" id="ARBA00022519"/>
    </source>
</evidence>
<keyword evidence="9" id="KW-0443">Lipid metabolism</keyword>
<evidence type="ECO:0000256" key="9">
    <source>
        <dbReference type="ARBA" id="ARBA00023098"/>
    </source>
</evidence>
<feature type="transmembrane region" description="Helical" evidence="11">
    <location>
        <begin position="107"/>
        <end position="126"/>
    </location>
</feature>
<keyword evidence="6 11" id="KW-0812">Transmembrane</keyword>
<keyword evidence="2" id="KW-1003">Cell membrane</keyword>
<keyword evidence="3" id="KW-0444">Lipid biosynthesis</keyword>
<dbReference type="Proteomes" id="UP001230253">
    <property type="component" value="Unassembled WGS sequence"/>
</dbReference>
<keyword evidence="10 11" id="KW-0472">Membrane</keyword>
<dbReference type="EMBL" id="JAUSUK010000001">
    <property type="protein sequence ID" value="MDQ0324535.1"/>
    <property type="molecule type" value="Genomic_DNA"/>
</dbReference>
<feature type="transmembrane region" description="Helical" evidence="11">
    <location>
        <begin position="132"/>
        <end position="151"/>
    </location>
</feature>
<reference evidence="13 14" key="1">
    <citation type="submission" date="2023-07" db="EMBL/GenBank/DDBJ databases">
        <title>Genomic Encyclopedia of Type Strains, Phase IV (KMG-IV): sequencing the most valuable type-strain genomes for metagenomic binning, comparative biology and taxonomic classification.</title>
        <authorList>
            <person name="Goeker M."/>
        </authorList>
    </citation>
    <scope>NUCLEOTIDE SEQUENCE [LARGE SCALE GENOMIC DNA]</scope>
    <source>
        <strain evidence="13 14">DSM 11549</strain>
    </source>
</reference>
<evidence type="ECO:0000313" key="13">
    <source>
        <dbReference type="EMBL" id="MDQ0324535.1"/>
    </source>
</evidence>
<feature type="transmembrane region" description="Helical" evidence="11">
    <location>
        <begin position="252"/>
        <end position="274"/>
    </location>
</feature>
<gene>
    <name evidence="13" type="ORF">J2R99_000384</name>
</gene>
<evidence type="ECO:0000259" key="12">
    <source>
        <dbReference type="Pfam" id="PF00892"/>
    </source>
</evidence>
<dbReference type="InterPro" id="IPR000620">
    <property type="entry name" value="EamA_dom"/>
</dbReference>
<feature type="transmembrane region" description="Helical" evidence="11">
    <location>
        <begin position="163"/>
        <end position="180"/>
    </location>
</feature>
<evidence type="ECO:0000256" key="8">
    <source>
        <dbReference type="ARBA" id="ARBA00022989"/>
    </source>
</evidence>
<comment type="subcellular location">
    <subcellularLocation>
        <location evidence="1">Cell membrane</location>
        <topology evidence="1">Multi-pass membrane protein</topology>
    </subcellularLocation>
</comment>
<protein>
    <submittedName>
        <fullName evidence="13">Drug/metabolite transporter (DMT)-like permease</fullName>
    </submittedName>
</protein>
<feature type="transmembrane region" description="Helical" evidence="11">
    <location>
        <begin position="76"/>
        <end position="95"/>
    </location>
</feature>